<dbReference type="GO" id="GO:0008831">
    <property type="term" value="F:dTDP-4-dehydrorhamnose reductase activity"/>
    <property type="evidence" value="ECO:0007669"/>
    <property type="project" value="UniProtKB-EC"/>
</dbReference>
<dbReference type="AlphaFoldDB" id="A0A6G9YPX5"/>
<dbReference type="InterPro" id="IPR029903">
    <property type="entry name" value="RmlD-like-bd"/>
</dbReference>
<name>A0A6G9YPX5_9NOCA</name>
<dbReference type="GO" id="GO:0005829">
    <property type="term" value="C:cytosol"/>
    <property type="evidence" value="ECO:0007669"/>
    <property type="project" value="TreeGrafter"/>
</dbReference>
<dbReference type="Gene3D" id="3.90.25.10">
    <property type="entry name" value="UDP-galactose 4-epimerase, domain 1"/>
    <property type="match status" value="1"/>
</dbReference>
<dbReference type="EC" id="1.1.1.133" evidence="2"/>
<dbReference type="Gene3D" id="3.40.50.720">
    <property type="entry name" value="NAD(P)-binding Rossmann-like Domain"/>
    <property type="match status" value="1"/>
</dbReference>
<comment type="function">
    <text evidence="2">Catalyzes the reduction of dTDP-6-deoxy-L-lyxo-4-hexulose to yield dTDP-L-rhamnose.</text>
</comment>
<gene>
    <name evidence="4" type="primary">rfbD</name>
    <name evidence="4" type="ORF">F5544_37180</name>
</gene>
<evidence type="ECO:0000313" key="4">
    <source>
        <dbReference type="EMBL" id="QIS15264.1"/>
    </source>
</evidence>
<comment type="similarity">
    <text evidence="1 2">Belongs to the dTDP-4-dehydrorhamnose reductase family.</text>
</comment>
<evidence type="ECO:0000256" key="1">
    <source>
        <dbReference type="ARBA" id="ARBA00010944"/>
    </source>
</evidence>
<dbReference type="NCBIfam" id="TIGR01214">
    <property type="entry name" value="rmlD"/>
    <property type="match status" value="1"/>
</dbReference>
<comment type="pathway">
    <text evidence="2">Carbohydrate biosynthesis; dTDP-L-rhamnose biosynthesis.</text>
</comment>
<keyword evidence="2 4" id="KW-0560">Oxidoreductase</keyword>
<dbReference type="PANTHER" id="PTHR10491:SF4">
    <property type="entry name" value="METHIONINE ADENOSYLTRANSFERASE 2 SUBUNIT BETA"/>
    <property type="match status" value="1"/>
</dbReference>
<reference evidence="4 5" key="1">
    <citation type="journal article" date="2019" name="ACS Chem. Biol.">
        <title>Identification and Mobilization of a Cryptic Antibiotic Biosynthesis Gene Locus from a Human-Pathogenic Nocardia Isolate.</title>
        <authorList>
            <person name="Herisse M."/>
            <person name="Ishida K."/>
            <person name="Porter J.L."/>
            <person name="Howden B."/>
            <person name="Hertweck C."/>
            <person name="Stinear T.P."/>
            <person name="Pidot S.J."/>
        </authorList>
    </citation>
    <scope>NUCLEOTIDE SEQUENCE [LARGE SCALE GENOMIC DNA]</scope>
    <source>
        <strain evidence="4 5">AUSMDU00012717</strain>
    </source>
</reference>
<dbReference type="InterPro" id="IPR036291">
    <property type="entry name" value="NAD(P)-bd_dom_sf"/>
</dbReference>
<dbReference type="EMBL" id="CP046172">
    <property type="protein sequence ID" value="QIS15264.1"/>
    <property type="molecule type" value="Genomic_DNA"/>
</dbReference>
<evidence type="ECO:0000313" key="5">
    <source>
        <dbReference type="Proteomes" id="UP000503540"/>
    </source>
</evidence>
<organism evidence="4 5">
    <name type="scientific">Nocardia arthritidis</name>
    <dbReference type="NCBI Taxonomy" id="228602"/>
    <lineage>
        <taxon>Bacteria</taxon>
        <taxon>Bacillati</taxon>
        <taxon>Actinomycetota</taxon>
        <taxon>Actinomycetes</taxon>
        <taxon>Mycobacteriales</taxon>
        <taxon>Nocardiaceae</taxon>
        <taxon>Nocardia</taxon>
    </lineage>
</organism>
<feature type="domain" description="RmlD-like substrate binding" evidence="3">
    <location>
        <begin position="18"/>
        <end position="301"/>
    </location>
</feature>
<keyword evidence="5" id="KW-1185">Reference proteome</keyword>
<dbReference type="KEGG" id="nah:F5544_37180"/>
<dbReference type="CDD" id="cd05254">
    <property type="entry name" value="dTDP_HR_like_SDR_e"/>
    <property type="match status" value="1"/>
</dbReference>
<dbReference type="InterPro" id="IPR005913">
    <property type="entry name" value="dTDP_dehydrorham_reduct"/>
</dbReference>
<evidence type="ECO:0000259" key="3">
    <source>
        <dbReference type="Pfam" id="PF04321"/>
    </source>
</evidence>
<sequence length="308" mass="32102">MHRRARLAAVTDQIAPSRLVVTGAGGQLGRALLRLAAARTATDYPGAPAVIGYARTELDITDPDAVRAALRPGDTVVNCAAFTAVDLAETEVAAAYAGNETGPATLAAACAETGARLIHLSTDYVFPGNGSSPYETTDPTGPATVYGKSKLAGEQAISAIDGNSTIVRTAWVYTGTGTDFVATMLRLERERDTVSVVDDQLGCPTYAVDLAAGLLELAARPDAPRILHATNAGQASWFEFARAVFELAGADPDRVLPCDSAAFPRPAPRPAYSVLSNRSWAAAGLTPLRPWRAALADALDPDQPDGVD</sequence>
<protein>
    <recommendedName>
        <fullName evidence="2">dTDP-4-dehydrorhamnose reductase</fullName>
        <ecNumber evidence="2">1.1.1.133</ecNumber>
    </recommendedName>
</protein>
<accession>A0A6G9YPX5</accession>
<proteinExistence type="inferred from homology"/>
<evidence type="ECO:0000256" key="2">
    <source>
        <dbReference type="RuleBase" id="RU364082"/>
    </source>
</evidence>
<dbReference type="PANTHER" id="PTHR10491">
    <property type="entry name" value="DTDP-4-DEHYDRORHAMNOSE REDUCTASE"/>
    <property type="match status" value="1"/>
</dbReference>
<dbReference type="GO" id="GO:0019305">
    <property type="term" value="P:dTDP-rhamnose biosynthetic process"/>
    <property type="evidence" value="ECO:0007669"/>
    <property type="project" value="UniProtKB-UniPathway"/>
</dbReference>
<dbReference type="Pfam" id="PF04321">
    <property type="entry name" value="RmlD_sub_bind"/>
    <property type="match status" value="1"/>
</dbReference>
<dbReference type="Proteomes" id="UP000503540">
    <property type="component" value="Chromosome"/>
</dbReference>
<dbReference type="SUPFAM" id="SSF51735">
    <property type="entry name" value="NAD(P)-binding Rossmann-fold domains"/>
    <property type="match status" value="1"/>
</dbReference>
<keyword evidence="2" id="KW-0521">NADP</keyword>
<dbReference type="UniPathway" id="UPA00124"/>